<dbReference type="AlphaFoldDB" id="A0A209A9S1"/>
<organism evidence="12 13">
    <name type="scientific">Yersinia intermedia</name>
    <dbReference type="NCBI Taxonomy" id="631"/>
    <lineage>
        <taxon>Bacteria</taxon>
        <taxon>Pseudomonadati</taxon>
        <taxon>Pseudomonadota</taxon>
        <taxon>Gammaproteobacteria</taxon>
        <taxon>Enterobacterales</taxon>
        <taxon>Yersiniaceae</taxon>
        <taxon>Yersinia</taxon>
    </lineage>
</organism>
<accession>A0A209A9S1</accession>
<gene>
    <name evidence="12" type="ORF">CBW57_02745</name>
</gene>
<comment type="caution">
    <text evidence="12">The sequence shown here is derived from an EMBL/GenBank/DDBJ whole genome shotgun (WGS) entry which is preliminary data.</text>
</comment>
<evidence type="ECO:0000256" key="5">
    <source>
        <dbReference type="ARBA" id="ARBA00023211"/>
    </source>
</evidence>
<dbReference type="RefSeq" id="WP_050084252.1">
    <property type="nucleotide sequence ID" value="NZ_CBCPKE010000021.1"/>
</dbReference>
<evidence type="ECO:0000259" key="11">
    <source>
        <dbReference type="Pfam" id="PF11975"/>
    </source>
</evidence>
<dbReference type="InterPro" id="IPR036291">
    <property type="entry name" value="NAD(P)-bd_dom_sf"/>
</dbReference>
<dbReference type="Pfam" id="PF11975">
    <property type="entry name" value="Glyco_hydro_4C"/>
    <property type="match status" value="1"/>
</dbReference>
<keyword evidence="2 8" id="KW-0479">Metal-binding</keyword>
<evidence type="ECO:0000256" key="7">
    <source>
        <dbReference type="PIRSR" id="PIRSR601088-2"/>
    </source>
</evidence>
<dbReference type="SUPFAM" id="SSF56327">
    <property type="entry name" value="LDH C-terminal domain-like"/>
    <property type="match status" value="1"/>
</dbReference>
<evidence type="ECO:0000256" key="10">
    <source>
        <dbReference type="RuleBase" id="RU361152"/>
    </source>
</evidence>
<comment type="cofactor">
    <cofactor evidence="10">
        <name>NAD(+)</name>
        <dbReference type="ChEBI" id="CHEBI:57540"/>
    </cofactor>
    <text evidence="10">Binds 1 NAD(+) per subunit.</text>
</comment>
<feature type="binding site" evidence="7">
    <location>
        <position position="147"/>
    </location>
    <ligand>
        <name>substrate</name>
    </ligand>
</feature>
<feature type="binding site" evidence="8">
    <location>
        <position position="168"/>
    </location>
    <ligand>
        <name>Mn(2+)</name>
        <dbReference type="ChEBI" id="CHEBI:29035"/>
    </ligand>
</feature>
<keyword evidence="4 10" id="KW-0520">NAD</keyword>
<dbReference type="PANTHER" id="PTHR32092">
    <property type="entry name" value="6-PHOSPHO-BETA-GLUCOSIDASE-RELATED"/>
    <property type="match status" value="1"/>
</dbReference>
<feature type="site" description="Increases basicity of active site Tyr" evidence="9">
    <location>
        <position position="109"/>
    </location>
</feature>
<dbReference type="PANTHER" id="PTHR32092:SF5">
    <property type="entry name" value="6-PHOSPHO-BETA-GLUCOSIDASE"/>
    <property type="match status" value="1"/>
</dbReference>
<evidence type="ECO:0000256" key="3">
    <source>
        <dbReference type="ARBA" id="ARBA00022801"/>
    </source>
</evidence>
<dbReference type="PROSITE" id="PS01324">
    <property type="entry name" value="GLYCOSYL_HYDROL_F4"/>
    <property type="match status" value="1"/>
</dbReference>
<feature type="domain" description="Glycosyl hydrolase family 4 C-terminal" evidence="11">
    <location>
        <begin position="190"/>
        <end position="406"/>
    </location>
</feature>
<dbReference type="Proteomes" id="UP000196440">
    <property type="component" value="Unassembled WGS sequence"/>
</dbReference>
<dbReference type="GO" id="GO:0016616">
    <property type="term" value="F:oxidoreductase activity, acting on the CH-OH group of donors, NAD or NADP as acceptor"/>
    <property type="evidence" value="ECO:0007669"/>
    <property type="project" value="InterPro"/>
</dbReference>
<sequence length="431" mass="48123">MLKIAIIGGGSSYTPEIVEGFIKRYHELPITDIFLYDIEEGRYKVETVGALAIRMIQKAGLPINLTITFNRAEALEGASFVCSQMRVGMIPARIKDERLGHKYGMIGQETNGIGGFAKAMRTIPVTLDLCRDIEAICPNAWLINFTNPSGIITETVLKHTNVKVIGLCNVPVITQYGIEELLGKKVQIQFAGLNHFIHAFHIWDDIGKDHIKDVIDRMCSGDDFELPKNLGKVTWVPEQLKQLGAIPCGYHQYYYMQDEAEHKEMDAKDFITRGEEVQAIEKELFKLYEDINLAIKPKQLEERGGAYYSDAACELINSIYNNKGILMHVNTRNNGTISELPSDCAIEVTSLITASGAHPLNIPAIENPAIRGTLQLQKAFEELTVKAGVEGNYGAALQALTINPLVRKGHITKQILDEMIEINKEYLTQFK</sequence>
<reference evidence="12 13" key="1">
    <citation type="submission" date="2017-05" db="EMBL/GenBank/DDBJ databases">
        <title>Whole genome sequencing of Yersinia kristensenii.</title>
        <authorList>
            <person name="Campioni F."/>
        </authorList>
    </citation>
    <scope>NUCLEOTIDE SEQUENCE [LARGE SCALE GENOMIC DNA]</scope>
    <source>
        <strain evidence="12 13">CFSAN060536</strain>
    </source>
</reference>
<name>A0A209A9S1_YERIN</name>
<dbReference type="GO" id="GO:0046872">
    <property type="term" value="F:metal ion binding"/>
    <property type="evidence" value="ECO:0007669"/>
    <property type="project" value="UniProtKB-KW"/>
</dbReference>
<comment type="similarity">
    <text evidence="1 10">Belongs to the glycosyl hydrolase 4 family.</text>
</comment>
<evidence type="ECO:0000313" key="13">
    <source>
        <dbReference type="Proteomes" id="UP000196440"/>
    </source>
</evidence>
<feature type="binding site" evidence="8">
    <location>
        <position position="195"/>
    </location>
    <ligand>
        <name>Mn(2+)</name>
        <dbReference type="ChEBI" id="CHEBI:29035"/>
    </ligand>
</feature>
<evidence type="ECO:0000256" key="2">
    <source>
        <dbReference type="ARBA" id="ARBA00022723"/>
    </source>
</evidence>
<keyword evidence="6 10" id="KW-0326">Glycosidase</keyword>
<dbReference type="InterPro" id="IPR019802">
    <property type="entry name" value="GlycHydrolase_4_CS"/>
</dbReference>
<protein>
    <submittedName>
        <fullName evidence="12">6-phospho-beta-glucosidase</fullName>
    </submittedName>
</protein>
<evidence type="ECO:0000313" key="12">
    <source>
        <dbReference type="EMBL" id="OVZ89497.1"/>
    </source>
</evidence>
<keyword evidence="8" id="KW-0408">Iron</keyword>
<dbReference type="PRINTS" id="PR00732">
    <property type="entry name" value="GLHYDRLASE4"/>
</dbReference>
<dbReference type="InterPro" id="IPR015955">
    <property type="entry name" value="Lactate_DH/Glyco_Ohase_4_C"/>
</dbReference>
<dbReference type="GO" id="GO:0005975">
    <property type="term" value="P:carbohydrate metabolic process"/>
    <property type="evidence" value="ECO:0007669"/>
    <property type="project" value="InterPro"/>
</dbReference>
<keyword evidence="8" id="KW-0533">Nickel</keyword>
<feature type="binding site" evidence="7">
    <location>
        <position position="93"/>
    </location>
    <ligand>
        <name>substrate</name>
    </ligand>
</feature>
<proteinExistence type="inferred from homology"/>
<dbReference type="Gene3D" id="3.40.50.720">
    <property type="entry name" value="NAD(P)-binding Rossmann-like Domain"/>
    <property type="match status" value="1"/>
</dbReference>
<dbReference type="EMBL" id="NHOI01000003">
    <property type="protein sequence ID" value="OVZ89497.1"/>
    <property type="molecule type" value="Genomic_DNA"/>
</dbReference>
<dbReference type="InterPro" id="IPR001088">
    <property type="entry name" value="Glyco_hydro_4"/>
</dbReference>
<evidence type="ECO:0000256" key="9">
    <source>
        <dbReference type="PIRSR" id="PIRSR601088-4"/>
    </source>
</evidence>
<evidence type="ECO:0000256" key="1">
    <source>
        <dbReference type="ARBA" id="ARBA00010141"/>
    </source>
</evidence>
<dbReference type="InterPro" id="IPR022616">
    <property type="entry name" value="Glyco_hydro_4_C"/>
</dbReference>
<dbReference type="CDD" id="cd05296">
    <property type="entry name" value="GH4_P_beta_glucosidase"/>
    <property type="match status" value="1"/>
</dbReference>
<dbReference type="SUPFAM" id="SSF51735">
    <property type="entry name" value="NAD(P)-binding Rossmann-fold domains"/>
    <property type="match status" value="1"/>
</dbReference>
<dbReference type="Pfam" id="PF02056">
    <property type="entry name" value="Glyco_hydro_4"/>
    <property type="match status" value="1"/>
</dbReference>
<keyword evidence="8" id="KW-0170">Cobalt</keyword>
<evidence type="ECO:0000256" key="6">
    <source>
        <dbReference type="ARBA" id="ARBA00023295"/>
    </source>
</evidence>
<keyword evidence="3 10" id="KW-0378">Hydrolase</keyword>
<evidence type="ECO:0000256" key="4">
    <source>
        <dbReference type="ARBA" id="ARBA00023027"/>
    </source>
</evidence>
<evidence type="ECO:0000256" key="8">
    <source>
        <dbReference type="PIRSR" id="PIRSR601088-3"/>
    </source>
</evidence>
<dbReference type="GO" id="GO:0004553">
    <property type="term" value="F:hydrolase activity, hydrolyzing O-glycosyl compounds"/>
    <property type="evidence" value="ECO:0007669"/>
    <property type="project" value="InterPro"/>
</dbReference>
<keyword evidence="5 8" id="KW-0464">Manganese</keyword>
<dbReference type="Gene3D" id="3.90.110.10">
    <property type="entry name" value="Lactate dehydrogenase/glycoside hydrolase, family 4, C-terminal"/>
    <property type="match status" value="1"/>
</dbReference>